<dbReference type="InterPro" id="IPR001375">
    <property type="entry name" value="Peptidase_S9_cat"/>
</dbReference>
<feature type="chain" id="PRO_5016843384" description="Peptidase S9 prolyl oligopeptidase catalytic domain-containing protein" evidence="2">
    <location>
        <begin position="22"/>
        <end position="961"/>
    </location>
</feature>
<proteinExistence type="predicted"/>
<dbReference type="AlphaFoldDB" id="A0A365XSX9"/>
<dbReference type="Pfam" id="PF22352">
    <property type="entry name" value="K319L-like_PKD"/>
    <property type="match status" value="1"/>
</dbReference>
<keyword evidence="1 2" id="KW-0732">Signal</keyword>
<dbReference type="SUPFAM" id="SSF53474">
    <property type="entry name" value="alpha/beta-Hydrolases"/>
    <property type="match status" value="1"/>
</dbReference>
<dbReference type="InterPro" id="IPR050955">
    <property type="entry name" value="Plant_Biomass_Hydrol_Est"/>
</dbReference>
<dbReference type="PANTHER" id="PTHR43037">
    <property type="entry name" value="UNNAMED PRODUCT-RELATED"/>
    <property type="match status" value="1"/>
</dbReference>
<reference evidence="4 5" key="1">
    <citation type="submission" date="2018-05" db="EMBL/GenBank/DDBJ databases">
        <title>Chitinophaga sp. K3CV102501T nov., isolated from isolated from a monsoon evergreen broad-leaved forest soil.</title>
        <authorList>
            <person name="Lv Y."/>
        </authorList>
    </citation>
    <scope>NUCLEOTIDE SEQUENCE [LARGE SCALE GENOMIC DNA]</scope>
    <source>
        <strain evidence="4 5">GDMCC 1.1325</strain>
    </source>
</reference>
<keyword evidence="5" id="KW-1185">Reference proteome</keyword>
<accession>A0A365XSX9</accession>
<dbReference type="GO" id="GO:0006508">
    <property type="term" value="P:proteolysis"/>
    <property type="evidence" value="ECO:0007669"/>
    <property type="project" value="InterPro"/>
</dbReference>
<dbReference type="GO" id="GO:0008236">
    <property type="term" value="F:serine-type peptidase activity"/>
    <property type="evidence" value="ECO:0007669"/>
    <property type="project" value="InterPro"/>
</dbReference>
<dbReference type="EMBL" id="QFFJ01000002">
    <property type="protein sequence ID" value="RBL89111.1"/>
    <property type="molecule type" value="Genomic_DNA"/>
</dbReference>
<dbReference type="Proteomes" id="UP000253410">
    <property type="component" value="Unassembled WGS sequence"/>
</dbReference>
<evidence type="ECO:0000256" key="2">
    <source>
        <dbReference type="SAM" id="SignalP"/>
    </source>
</evidence>
<dbReference type="PANTHER" id="PTHR43037:SF1">
    <property type="entry name" value="BLL1128 PROTEIN"/>
    <property type="match status" value="1"/>
</dbReference>
<feature type="domain" description="Peptidase S9 prolyl oligopeptidase catalytic" evidence="3">
    <location>
        <begin position="392"/>
        <end position="442"/>
    </location>
</feature>
<evidence type="ECO:0000259" key="3">
    <source>
        <dbReference type="Pfam" id="PF00326"/>
    </source>
</evidence>
<organism evidence="4 5">
    <name type="scientific">Chitinophaga flava</name>
    <dbReference type="NCBI Taxonomy" id="2259036"/>
    <lineage>
        <taxon>Bacteria</taxon>
        <taxon>Pseudomonadati</taxon>
        <taxon>Bacteroidota</taxon>
        <taxon>Chitinophagia</taxon>
        <taxon>Chitinophagales</taxon>
        <taxon>Chitinophagaceae</taxon>
        <taxon>Chitinophaga</taxon>
    </lineage>
</organism>
<dbReference type="Gene3D" id="3.40.50.1820">
    <property type="entry name" value="alpha/beta hydrolase"/>
    <property type="match status" value="1"/>
</dbReference>
<name>A0A365XSX9_9BACT</name>
<comment type="caution">
    <text evidence="4">The sequence shown here is derived from an EMBL/GenBank/DDBJ whole genome shotgun (WGS) entry which is preliminary data.</text>
</comment>
<evidence type="ECO:0000313" key="4">
    <source>
        <dbReference type="EMBL" id="RBL89111.1"/>
    </source>
</evidence>
<gene>
    <name evidence="4" type="ORF">DF182_21485</name>
</gene>
<protein>
    <recommendedName>
        <fullName evidence="3">Peptidase S9 prolyl oligopeptidase catalytic domain-containing protein</fullName>
    </recommendedName>
</protein>
<dbReference type="OrthoDB" id="681101at2"/>
<evidence type="ECO:0000313" key="5">
    <source>
        <dbReference type="Proteomes" id="UP000253410"/>
    </source>
</evidence>
<dbReference type="RefSeq" id="WP_113617856.1">
    <property type="nucleotide sequence ID" value="NZ_QFFJ01000002.1"/>
</dbReference>
<feature type="signal peptide" evidence="2">
    <location>
        <begin position="1"/>
        <end position="21"/>
    </location>
</feature>
<sequence>MKKFFLSIVCLLMGIASYAQHIYQIRADSVRIYNTCDTAELILENHTQDTLGFLFNKWKGRTEFRKLRLVPVGDTAVALPGQDTLSLRALMWSGGLSRGLIITGDADYLIPQEVGGVVLRDITLRRKITLPAPESNRNREIVILDKTTGNYRWWVKGAFVPRDMKGTPPYLAKDSLTISKGDKLILFSDGNKWYDLNVCAAGANKAPTVNAGKDTTLPAGSTQTTMNGSVTPGSSNYYTSIWTVISQPSGSPKVNFADSSKLNSGVSNLTGGSYVFVITVTDQLGLTAKDTIKVLVPMPSQMFSSGGPNDNVYDTTNGNKTWVYLPDGYDPNSNPAYPLIIFLHGGGEYGNDISKVLNPFGGLPIYLYNKSFPMQSVVIAPQSPTANWTKESIKAAYDYAVKNYHVDVDRVYVTGLSFGGGAACLAVASYPSLFAAYIPISPTDNDLQKNGIIAKNIGAYYVQDFIDPYVPSTITWDCINTINSASPKGLYPPQIKMLTIGDHEPTIWNQTVYDKTKASFDFEKDFFLLYNRKPELAAANFVTRAEEKEDFTEYSKALILVQKLPASADKSALEQRLRVLLQRLTEYYRYYVIDPGVASNTSVPNTNKIIDNTPGTIINGLKDIKGSTYPLSFKVVSASVSANFDDGLDNDYMGLDHTIYRDGAVIDATGATYAFGGLSDNSGYDIRIYHANRNTDKTTSSALTATVNGANVSSGYAAWNTNDYVDVTNVKSTGGVINLTLKSRSLSNLPPGQSGIVAIVLKEKPGPQPGNRAQFNFSKTPQNVPGWTSAYGNFTQNVQEFTDNPTGWVLSTVNTANWGTYYTGYGADDNGMSTGDFSTDFPADVVRSHVMNGFMKFDGSNYGLEIKGSNGQGLPAGKYQVKLISSIKSTVDRKGQAFVNVKFGGTSNQLQYVYPTDNTNNYVTFNGQIKAGETIKVSINRNDNNYSDVAFISGLIIEKIN</sequence>
<dbReference type="InterPro" id="IPR029058">
    <property type="entry name" value="AB_hydrolase_fold"/>
</dbReference>
<evidence type="ECO:0000256" key="1">
    <source>
        <dbReference type="ARBA" id="ARBA00022729"/>
    </source>
</evidence>
<dbReference type="InterPro" id="IPR013783">
    <property type="entry name" value="Ig-like_fold"/>
</dbReference>
<dbReference type="Gene3D" id="2.60.40.10">
    <property type="entry name" value="Immunoglobulins"/>
    <property type="match status" value="1"/>
</dbReference>
<dbReference type="Pfam" id="PF00326">
    <property type="entry name" value="Peptidase_S9"/>
    <property type="match status" value="1"/>
</dbReference>